<evidence type="ECO:0000259" key="1">
    <source>
        <dbReference type="Pfam" id="PF14111"/>
    </source>
</evidence>
<dbReference type="Pfam" id="PF14111">
    <property type="entry name" value="DUF4283"/>
    <property type="match status" value="1"/>
</dbReference>
<gene>
    <name evidence="2" type="ORF">LWI28_009830</name>
</gene>
<evidence type="ECO:0000313" key="3">
    <source>
        <dbReference type="Proteomes" id="UP001064489"/>
    </source>
</evidence>
<proteinExistence type="predicted"/>
<dbReference type="Proteomes" id="UP001064489">
    <property type="component" value="Chromosome 12"/>
</dbReference>
<reference evidence="2" key="2">
    <citation type="submission" date="2023-02" db="EMBL/GenBank/DDBJ databases">
        <authorList>
            <person name="Swenson N.G."/>
            <person name="Wegrzyn J.L."/>
            <person name="Mcevoy S.L."/>
        </authorList>
    </citation>
    <scope>NUCLEOTIDE SEQUENCE</scope>
    <source>
        <strain evidence="2">91603</strain>
        <tissue evidence="2">Leaf</tissue>
    </source>
</reference>
<protein>
    <recommendedName>
        <fullName evidence="1">DUF4283 domain-containing protein</fullName>
    </recommendedName>
</protein>
<dbReference type="InterPro" id="IPR025558">
    <property type="entry name" value="DUF4283"/>
</dbReference>
<sequence length="105" mass="12551">MYMKEIACLCGSLSLKEREGPVRSLHIDMKDYGQRKWLIVWLERCFLIDWSIVMSVIKKIWLVLEDFEIEAVGGDIFTFYFNNEEDRKKVLDCGPWSFDRCFIRS</sequence>
<dbReference type="AlphaFoldDB" id="A0AAD5NG81"/>
<evidence type="ECO:0000313" key="2">
    <source>
        <dbReference type="EMBL" id="KAI9156629.1"/>
    </source>
</evidence>
<keyword evidence="3" id="KW-1185">Reference proteome</keyword>
<organism evidence="2 3">
    <name type="scientific">Acer negundo</name>
    <name type="common">Box elder</name>
    <dbReference type="NCBI Taxonomy" id="4023"/>
    <lineage>
        <taxon>Eukaryota</taxon>
        <taxon>Viridiplantae</taxon>
        <taxon>Streptophyta</taxon>
        <taxon>Embryophyta</taxon>
        <taxon>Tracheophyta</taxon>
        <taxon>Spermatophyta</taxon>
        <taxon>Magnoliopsida</taxon>
        <taxon>eudicotyledons</taxon>
        <taxon>Gunneridae</taxon>
        <taxon>Pentapetalae</taxon>
        <taxon>rosids</taxon>
        <taxon>malvids</taxon>
        <taxon>Sapindales</taxon>
        <taxon>Sapindaceae</taxon>
        <taxon>Hippocastanoideae</taxon>
        <taxon>Acereae</taxon>
        <taxon>Acer</taxon>
    </lineage>
</organism>
<reference evidence="2" key="1">
    <citation type="journal article" date="2022" name="Plant J.">
        <title>Strategies of tolerance reflected in two North American maple genomes.</title>
        <authorList>
            <person name="McEvoy S.L."/>
            <person name="Sezen U.U."/>
            <person name="Trouern-Trend A."/>
            <person name="McMahon S.M."/>
            <person name="Schaberg P.G."/>
            <person name="Yang J."/>
            <person name="Wegrzyn J.L."/>
            <person name="Swenson N.G."/>
        </authorList>
    </citation>
    <scope>NUCLEOTIDE SEQUENCE</scope>
    <source>
        <strain evidence="2">91603</strain>
    </source>
</reference>
<comment type="caution">
    <text evidence="2">The sequence shown here is derived from an EMBL/GenBank/DDBJ whole genome shotgun (WGS) entry which is preliminary data.</text>
</comment>
<accession>A0AAD5NG81</accession>
<dbReference type="EMBL" id="JAJSOW010000107">
    <property type="protein sequence ID" value="KAI9156629.1"/>
    <property type="molecule type" value="Genomic_DNA"/>
</dbReference>
<name>A0AAD5NG81_ACENE</name>
<feature type="domain" description="DUF4283" evidence="1">
    <location>
        <begin position="53"/>
        <end position="104"/>
    </location>
</feature>